<dbReference type="PROSITE" id="PS51257">
    <property type="entry name" value="PROKAR_LIPOPROTEIN"/>
    <property type="match status" value="1"/>
</dbReference>
<evidence type="ECO:0000313" key="3">
    <source>
        <dbReference type="Proteomes" id="UP000192911"/>
    </source>
</evidence>
<dbReference type="AlphaFoldDB" id="A0A1X7G8R1"/>
<feature type="chain" id="PRO_5011987578" description="Lipoprotein" evidence="1">
    <location>
        <begin position="21"/>
        <end position="133"/>
    </location>
</feature>
<evidence type="ECO:0000313" key="2">
    <source>
        <dbReference type="EMBL" id="SMF65931.1"/>
    </source>
</evidence>
<proteinExistence type="predicted"/>
<dbReference type="OrthoDB" id="9114274at2"/>
<dbReference type="RefSeq" id="WP_085229505.1">
    <property type="nucleotide sequence ID" value="NZ_BSQD01000013.1"/>
</dbReference>
<dbReference type="EMBL" id="FXAH01000014">
    <property type="protein sequence ID" value="SMF65931.1"/>
    <property type="molecule type" value="Genomic_DNA"/>
</dbReference>
<keyword evidence="1" id="KW-0732">Signal</keyword>
<feature type="signal peptide" evidence="1">
    <location>
        <begin position="1"/>
        <end position="20"/>
    </location>
</feature>
<name>A0A1X7G8R1_TRICW</name>
<dbReference type="GeneID" id="95551746"/>
<sequence length="133" mass="13524">MKTTRTLSLVGALLASTSFAGCALYENPSACEAQMRTQLTQHEPQRTLSVSHVAVGIGGARIVVEGALAARASAAGAASAPATSLAKAKPAPKQPTAFECTFDGRTLATTHWLAPADMAATAGDDDARDIVGD</sequence>
<reference evidence="3" key="1">
    <citation type="submission" date="2017-04" db="EMBL/GenBank/DDBJ databases">
        <authorList>
            <person name="Varghese N."/>
            <person name="Submissions S."/>
        </authorList>
    </citation>
    <scope>NUCLEOTIDE SEQUENCE [LARGE SCALE GENOMIC DNA]</scope>
    <source>
        <strain evidence="3">Ballard 720</strain>
    </source>
</reference>
<keyword evidence="3" id="KW-1185">Reference proteome</keyword>
<dbReference type="Proteomes" id="UP000192911">
    <property type="component" value="Unassembled WGS sequence"/>
</dbReference>
<accession>A0A1X7G8R1</accession>
<gene>
    <name evidence="2" type="ORF">SAMN06295900_11469</name>
</gene>
<organism evidence="2 3">
    <name type="scientific">Trinickia caryophylli</name>
    <name type="common">Paraburkholderia caryophylli</name>
    <dbReference type="NCBI Taxonomy" id="28094"/>
    <lineage>
        <taxon>Bacteria</taxon>
        <taxon>Pseudomonadati</taxon>
        <taxon>Pseudomonadota</taxon>
        <taxon>Betaproteobacteria</taxon>
        <taxon>Burkholderiales</taxon>
        <taxon>Burkholderiaceae</taxon>
        <taxon>Trinickia</taxon>
    </lineage>
</organism>
<evidence type="ECO:0008006" key="4">
    <source>
        <dbReference type="Google" id="ProtNLM"/>
    </source>
</evidence>
<protein>
    <recommendedName>
        <fullName evidence="4">Lipoprotein</fullName>
    </recommendedName>
</protein>
<evidence type="ECO:0000256" key="1">
    <source>
        <dbReference type="SAM" id="SignalP"/>
    </source>
</evidence>